<evidence type="ECO:0000313" key="2">
    <source>
        <dbReference type="Proteomes" id="UP000479526"/>
    </source>
</evidence>
<keyword evidence="2" id="KW-1185">Reference proteome</keyword>
<dbReference type="EMBL" id="WXEW01000009">
    <property type="protein sequence ID" value="NAS25918.1"/>
    <property type="molecule type" value="Genomic_DNA"/>
</dbReference>
<sequence>MNRLKHFRGLATRFDQTATSSIAVVALASLPLWL</sequence>
<reference evidence="1 2" key="1">
    <citation type="submission" date="2020-01" db="EMBL/GenBank/DDBJ databases">
        <title>Herbidospora sp. NEAU-GS84 nov., a novel actinomycete isolated from soil.</title>
        <authorList>
            <person name="Han L."/>
        </authorList>
    </citation>
    <scope>NUCLEOTIDE SEQUENCE [LARGE SCALE GENOMIC DNA]</scope>
    <source>
        <strain evidence="1 2">NEAU-GS84</strain>
    </source>
</reference>
<gene>
    <name evidence="1" type="ORF">GT755_30100</name>
</gene>
<dbReference type="Proteomes" id="UP000479526">
    <property type="component" value="Unassembled WGS sequence"/>
</dbReference>
<organism evidence="1 2">
    <name type="scientific">Herbidospora solisilvae</name>
    <dbReference type="NCBI Taxonomy" id="2696284"/>
    <lineage>
        <taxon>Bacteria</taxon>
        <taxon>Bacillati</taxon>
        <taxon>Actinomycetota</taxon>
        <taxon>Actinomycetes</taxon>
        <taxon>Streptosporangiales</taxon>
        <taxon>Streptosporangiaceae</taxon>
        <taxon>Herbidospora</taxon>
    </lineage>
</organism>
<name>A0A7C9NL15_9ACTN</name>
<protein>
    <submittedName>
        <fullName evidence="1">Uncharacterized protein</fullName>
    </submittedName>
</protein>
<accession>A0A7C9NL15</accession>
<comment type="caution">
    <text evidence="1">The sequence shown here is derived from an EMBL/GenBank/DDBJ whole genome shotgun (WGS) entry which is preliminary data.</text>
</comment>
<proteinExistence type="predicted"/>
<dbReference type="AlphaFoldDB" id="A0A7C9NL15"/>
<evidence type="ECO:0000313" key="1">
    <source>
        <dbReference type="EMBL" id="NAS25918.1"/>
    </source>
</evidence>